<comment type="caution">
    <text evidence="1">The sequence shown here is derived from an EMBL/GenBank/DDBJ whole genome shotgun (WGS) entry which is preliminary data.</text>
</comment>
<evidence type="ECO:0000313" key="2">
    <source>
        <dbReference type="Proteomes" id="UP000789570"/>
    </source>
</evidence>
<dbReference type="InterPro" id="IPR027417">
    <property type="entry name" value="P-loop_NTPase"/>
</dbReference>
<dbReference type="Proteomes" id="UP000789570">
    <property type="component" value="Unassembled WGS sequence"/>
</dbReference>
<sequence length="546" mass="63482">MTRLTGGLPMPRASTSPYEICIHQTEEPTRKITLRYIEDSNRRVIQPRVVEFADITNSSKMDVENKLRDAQRYVQNPSISDINSQLPNDQSNDESYHLQKILLPESFEEYASFTMSFIEKCVEKDSAILVPIITANADIATQFAWRFAREVDPDGLRTVGVLTKIDCVPIDDEKSIWNLKSVKPEESDDSLESDTIKKLRNHRTWKDVPINKFGIQNFVMKLIGLQAFLNLLKGKPSIRFLDVDEILKNLPHKPVENPSRILELIIKFDKVFTNNEYVDHKLYRGQQWNFSQFNQALLNARPIYKRRDQLNETVQESQGGLLDGHFPYRAVIYIVELHRLDWFSISVRLLDKSYDWVAQFINELINNTFEEFPNIIEGIKNILRDLLRKCNDETLDRLAVMEHISASRSRYVTDETSLLKKQSKYLTKLQNFAASSKQMNKELKAVLELGSELFDMMYYDENEEENNATRKNKYLDKLISVISIATGVLSYWKITYSKYRENVSHIVERYLVHQFAINLGIHLRTDLILLAAEQNTAIDNIKLESL</sequence>
<proteinExistence type="predicted"/>
<dbReference type="GO" id="GO:0003924">
    <property type="term" value="F:GTPase activity"/>
    <property type="evidence" value="ECO:0007669"/>
    <property type="project" value="TreeGrafter"/>
</dbReference>
<gene>
    <name evidence="1" type="ORF">FCALED_LOCUS5685</name>
</gene>
<dbReference type="GO" id="GO:0005737">
    <property type="term" value="C:cytoplasm"/>
    <property type="evidence" value="ECO:0007669"/>
    <property type="project" value="TreeGrafter"/>
</dbReference>
<dbReference type="OrthoDB" id="5061070at2759"/>
<keyword evidence="2" id="KW-1185">Reference proteome</keyword>
<organism evidence="1 2">
    <name type="scientific">Funneliformis caledonium</name>
    <dbReference type="NCBI Taxonomy" id="1117310"/>
    <lineage>
        <taxon>Eukaryota</taxon>
        <taxon>Fungi</taxon>
        <taxon>Fungi incertae sedis</taxon>
        <taxon>Mucoromycota</taxon>
        <taxon>Glomeromycotina</taxon>
        <taxon>Glomeromycetes</taxon>
        <taxon>Glomerales</taxon>
        <taxon>Glomeraceae</taxon>
        <taxon>Funneliformis</taxon>
    </lineage>
</organism>
<dbReference type="Gene3D" id="3.40.50.300">
    <property type="entry name" value="P-loop containing nucleotide triphosphate hydrolases"/>
    <property type="match status" value="1"/>
</dbReference>
<dbReference type="PANTHER" id="PTHR11566">
    <property type="entry name" value="DYNAMIN"/>
    <property type="match status" value="1"/>
</dbReference>
<dbReference type="AlphaFoldDB" id="A0A9N9AVS8"/>
<name>A0A9N9AVS8_9GLOM</name>
<accession>A0A9N9AVS8</accession>
<dbReference type="EMBL" id="CAJVPQ010001265">
    <property type="protein sequence ID" value="CAG8541971.1"/>
    <property type="molecule type" value="Genomic_DNA"/>
</dbReference>
<dbReference type="GO" id="GO:0016020">
    <property type="term" value="C:membrane"/>
    <property type="evidence" value="ECO:0007669"/>
    <property type="project" value="TreeGrafter"/>
</dbReference>
<dbReference type="SUPFAM" id="SSF52540">
    <property type="entry name" value="P-loop containing nucleoside triphosphate hydrolases"/>
    <property type="match status" value="1"/>
</dbReference>
<dbReference type="GO" id="GO:0008017">
    <property type="term" value="F:microtubule binding"/>
    <property type="evidence" value="ECO:0007669"/>
    <property type="project" value="TreeGrafter"/>
</dbReference>
<dbReference type="GO" id="GO:0005874">
    <property type="term" value="C:microtubule"/>
    <property type="evidence" value="ECO:0007669"/>
    <property type="project" value="TreeGrafter"/>
</dbReference>
<evidence type="ECO:0000313" key="1">
    <source>
        <dbReference type="EMBL" id="CAG8541971.1"/>
    </source>
</evidence>
<dbReference type="InterPro" id="IPR022812">
    <property type="entry name" value="Dynamin"/>
</dbReference>
<protein>
    <submittedName>
        <fullName evidence="1">4772_t:CDS:1</fullName>
    </submittedName>
</protein>
<dbReference type="Gene3D" id="1.20.120.1240">
    <property type="entry name" value="Dynamin, middle domain"/>
    <property type="match status" value="1"/>
</dbReference>
<reference evidence="1" key="1">
    <citation type="submission" date="2021-06" db="EMBL/GenBank/DDBJ databases">
        <authorList>
            <person name="Kallberg Y."/>
            <person name="Tangrot J."/>
            <person name="Rosling A."/>
        </authorList>
    </citation>
    <scope>NUCLEOTIDE SEQUENCE</scope>
    <source>
        <strain evidence="1">UK204</strain>
    </source>
</reference>
<dbReference type="PANTHER" id="PTHR11566:SF223">
    <property type="entry name" value="PROTEIN 1C, PUTATIVE, EXPRESSED-RELATED"/>
    <property type="match status" value="1"/>
</dbReference>
<dbReference type="PRINTS" id="PR00195">
    <property type="entry name" value="DYNAMIN"/>
</dbReference>